<protein>
    <submittedName>
        <fullName evidence="2">PIR protein CIR protein</fullName>
    </submittedName>
</protein>
<dbReference type="VEuPathDB" id="PlasmoDB:PVBDA_0200160"/>
<keyword evidence="1" id="KW-1133">Transmembrane helix</keyword>
<dbReference type="Pfam" id="PF06022">
    <property type="entry name" value="Cir_Bir_Yir"/>
    <property type="match status" value="1"/>
</dbReference>
<reference evidence="2 3" key="1">
    <citation type="submission" date="2020-08" db="EMBL/GenBank/DDBJ databases">
        <authorList>
            <person name="Ramaprasad A."/>
        </authorList>
    </citation>
    <scope>NUCLEOTIDE SEQUENCE [LARGE SCALE GENOMIC DNA]</scope>
</reference>
<sequence>MNDEMCQFFESLWADFPDTLDEDGNYKFKNDDINETYCKDNIDNCATDLDKINVACFVLFETFFKDSDSFTNHAKNNINIAGYILAWLSYILSLKENEEINNLNDFYKKYIKDKKMYNNHITGVNGYTSYQNLIDKYKELMTIDIKNIPNFYAPLKSLCNMYAILYTNDNNCTKYSDYAKEFAQKYNELNEDPKNNENNSYKNVLYSLSNNYNNLKRHLSENCRNSSDISSFPEIKAPQGPFEIFEATPSSSLIASILIPVLSIFVAIPIFLRIAYKYSLFGFDKRLHRQYLREKIKKIKKKMNNYI</sequence>
<dbReference type="AlphaFoldDB" id="A0A6V7RT02"/>
<evidence type="ECO:0000313" key="3">
    <source>
        <dbReference type="Proteomes" id="UP000515550"/>
    </source>
</evidence>
<keyword evidence="1" id="KW-0812">Transmembrane</keyword>
<evidence type="ECO:0000313" key="2">
    <source>
        <dbReference type="EMBL" id="CAD2084388.1"/>
    </source>
</evidence>
<keyword evidence="1" id="KW-0472">Membrane</keyword>
<feature type="transmembrane region" description="Helical" evidence="1">
    <location>
        <begin position="253"/>
        <end position="276"/>
    </location>
</feature>
<dbReference type="Proteomes" id="UP000515550">
    <property type="component" value="Chromosome PVBDA_02"/>
</dbReference>
<name>A0A6V7RT02_PLAVN</name>
<evidence type="ECO:0000256" key="1">
    <source>
        <dbReference type="SAM" id="Phobius"/>
    </source>
</evidence>
<accession>A0A6V7RT02</accession>
<dbReference type="NCBIfam" id="TIGR01590">
    <property type="entry name" value="yir-bir-cir_Pla"/>
    <property type="match status" value="1"/>
</dbReference>
<dbReference type="EMBL" id="LR865380">
    <property type="protein sequence ID" value="CAD2084388.1"/>
    <property type="molecule type" value="Genomic_DNA"/>
</dbReference>
<gene>
    <name evidence="2" type="ORF">PVBDA_0200160</name>
</gene>
<organism evidence="2 3">
    <name type="scientific">Plasmodium vinckei brucechwatti</name>
    <dbReference type="NCBI Taxonomy" id="119398"/>
    <lineage>
        <taxon>Eukaryota</taxon>
        <taxon>Sar</taxon>
        <taxon>Alveolata</taxon>
        <taxon>Apicomplexa</taxon>
        <taxon>Aconoidasida</taxon>
        <taxon>Haemosporida</taxon>
        <taxon>Plasmodiidae</taxon>
        <taxon>Plasmodium</taxon>
        <taxon>Plasmodium (Vinckeia)</taxon>
    </lineage>
</organism>
<dbReference type="InterPro" id="IPR006477">
    <property type="entry name" value="Yir_bir_cir"/>
</dbReference>
<proteinExistence type="predicted"/>